<comment type="function">
    <text evidence="8">DNA polymerase III is a complex, multichain enzyme responsible for most of the replicative synthesis in bacteria. This DNA polymerase also exhibits 3' to 5' exonuclease activity.</text>
</comment>
<evidence type="ECO:0000256" key="3">
    <source>
        <dbReference type="ARBA" id="ARBA00022741"/>
    </source>
</evidence>
<dbReference type="InterPro" id="IPR001270">
    <property type="entry name" value="ClpA/B"/>
</dbReference>
<dbReference type="Gene3D" id="3.40.50.300">
    <property type="entry name" value="P-loop containing nucleotide triphosphate hydrolases"/>
    <property type="match status" value="1"/>
</dbReference>
<dbReference type="InterPro" id="IPR045085">
    <property type="entry name" value="HLD_clamp_pol_III_gamma_tau"/>
</dbReference>
<evidence type="ECO:0000256" key="6">
    <source>
        <dbReference type="ARBA" id="ARBA00022932"/>
    </source>
</evidence>
<evidence type="ECO:0000256" key="2">
    <source>
        <dbReference type="ARBA" id="ARBA00022723"/>
    </source>
</evidence>
<dbReference type="InterPro" id="IPR027417">
    <property type="entry name" value="P-loop_NTPase"/>
</dbReference>
<sequence length="591" mass="66610">MEQFVVSARKYRPQTFKDVVGQQAITNTLLNAIESNHLAQALLFTGPRGVGKTTCARILARKINQEGYDDPYEDFAFNVFELDAASNNSVDDIRNLIDQVRIPPQTGKYKVYIIDEVHMLSQAAFNAFLKTLEEPPRHAIFILATTEKHKIIPTILSRCQIFDFKRITVKDAKNHLAEVAASQNITFEDDALHIIAQKADGAMRDALSIFDRVVSFCGSNLTRQAVTENLNVLDFEYYVKVTDLILENKIPELLLAYNDILAKGFDGHHFVSGLASHFRDLLVSKNPATLVLLEAGEHAQKLYYDQAQKASQEFLLQGINIANECDLKYKVSQNQRLLVELCLMQLASITFDGEKKKAESFIIPPTYYRNSGYSITEVKPKQVLPVENSQPVNVEKEIPNGFEISNDVSTTPTIVEIPQIVQTVVTEIKPAVQSEPIIGTKVSALSLASIKAKRELEASQKATVKHHDELPKEPFTETDMLLQWTNFAQKLSDKGQKIMATYMLINDPTLEGTTIKLELPNEGSKVDFDANKNELLGYLRGKLHNHDIIIDVHVNEVTETKYAFTPIEKYERLKTINPAMELLRKTFDLDI</sequence>
<keyword evidence="6 8" id="KW-0239">DNA-directed DNA polymerase</keyword>
<dbReference type="Pfam" id="PF22608">
    <property type="entry name" value="DNAX_ATPase_lid"/>
    <property type="match status" value="1"/>
</dbReference>
<dbReference type="GO" id="GO:0046872">
    <property type="term" value="F:metal ion binding"/>
    <property type="evidence" value="ECO:0007669"/>
    <property type="project" value="UniProtKB-KW"/>
</dbReference>
<dbReference type="PANTHER" id="PTHR11669:SF0">
    <property type="entry name" value="PROTEIN STICHEL-LIKE 2"/>
    <property type="match status" value="1"/>
</dbReference>
<evidence type="ECO:0000256" key="1">
    <source>
        <dbReference type="ARBA" id="ARBA00006360"/>
    </source>
</evidence>
<dbReference type="NCBIfam" id="NF011531">
    <property type="entry name" value="PRK14971.1"/>
    <property type="match status" value="1"/>
</dbReference>
<dbReference type="GO" id="GO:0003677">
    <property type="term" value="F:DNA binding"/>
    <property type="evidence" value="ECO:0007669"/>
    <property type="project" value="InterPro"/>
</dbReference>
<comment type="similarity">
    <text evidence="1 8">Belongs to the DnaX/STICHEL family.</text>
</comment>
<evidence type="ECO:0000313" key="11">
    <source>
        <dbReference type="Proteomes" id="UP000319848"/>
    </source>
</evidence>
<dbReference type="Gene3D" id="1.20.272.10">
    <property type="match status" value="1"/>
</dbReference>
<keyword evidence="11" id="KW-1185">Reference proteome</keyword>
<gene>
    <name evidence="8" type="primary">dnaX</name>
    <name evidence="10" type="ORF">IP98_00823</name>
</gene>
<dbReference type="Pfam" id="PF13177">
    <property type="entry name" value="DNA_pol3_delta2"/>
    <property type="match status" value="1"/>
</dbReference>
<keyword evidence="3 8" id="KW-0547">Nucleotide-binding</keyword>
<dbReference type="EC" id="2.7.7.7" evidence="8"/>
<dbReference type="SMART" id="SM00382">
    <property type="entry name" value="AAA"/>
    <property type="match status" value="1"/>
</dbReference>
<feature type="domain" description="AAA+ ATPase" evidence="9">
    <location>
        <begin position="38"/>
        <end position="168"/>
    </location>
</feature>
<dbReference type="CDD" id="cd18137">
    <property type="entry name" value="HLD_clamp_pol_III_gamma_tau"/>
    <property type="match status" value="1"/>
</dbReference>
<keyword evidence="8" id="KW-0548">Nucleotidyltransferase</keyword>
<dbReference type="InterPro" id="IPR012763">
    <property type="entry name" value="DNA_pol_III_sug/sutau_N"/>
</dbReference>
<evidence type="ECO:0000313" key="10">
    <source>
        <dbReference type="EMBL" id="TWI13680.1"/>
    </source>
</evidence>
<keyword evidence="8" id="KW-0235">DNA replication</keyword>
<accession>V6RWM3</accession>
<dbReference type="GO" id="GO:0006261">
    <property type="term" value="P:DNA-templated DNA replication"/>
    <property type="evidence" value="ECO:0007669"/>
    <property type="project" value="TreeGrafter"/>
</dbReference>
<dbReference type="SUPFAM" id="SSF48019">
    <property type="entry name" value="post-AAA+ oligomerization domain-like"/>
    <property type="match status" value="1"/>
</dbReference>
<dbReference type="GO" id="GO:0003887">
    <property type="term" value="F:DNA-directed DNA polymerase activity"/>
    <property type="evidence" value="ECO:0007669"/>
    <property type="project" value="UniProtKB-KW"/>
</dbReference>
<keyword evidence="2" id="KW-0479">Metal-binding</keyword>
<dbReference type="FunFam" id="1.10.8.60:FF:000013">
    <property type="entry name" value="DNA polymerase III subunit gamma/tau"/>
    <property type="match status" value="1"/>
</dbReference>
<keyword evidence="5 8" id="KW-0067">ATP-binding</keyword>
<dbReference type="GO" id="GO:0009360">
    <property type="term" value="C:DNA polymerase III complex"/>
    <property type="evidence" value="ECO:0007669"/>
    <property type="project" value="InterPro"/>
</dbReference>
<keyword evidence="8" id="KW-0808">Transferase</keyword>
<comment type="caution">
    <text evidence="10">The sequence shown here is derived from an EMBL/GenBank/DDBJ whole genome shotgun (WGS) entry which is preliminary data.</text>
</comment>
<dbReference type="GO" id="GO:0005524">
    <property type="term" value="F:ATP binding"/>
    <property type="evidence" value="ECO:0007669"/>
    <property type="project" value="UniProtKB-KW"/>
</dbReference>
<dbReference type="InterPro" id="IPR003593">
    <property type="entry name" value="AAA+_ATPase"/>
</dbReference>
<reference evidence="10 11" key="1">
    <citation type="journal article" date="2015" name="Stand. Genomic Sci.">
        <title>Genomic Encyclopedia of Bacterial and Archaeal Type Strains, Phase III: the genomes of soil and plant-associated and newly described type strains.</title>
        <authorList>
            <person name="Whitman W.B."/>
            <person name="Woyke T."/>
            <person name="Klenk H.P."/>
            <person name="Zhou Y."/>
            <person name="Lilburn T.G."/>
            <person name="Beck B.J."/>
            <person name="De Vos P."/>
            <person name="Vandamme P."/>
            <person name="Eisen J.A."/>
            <person name="Garrity G."/>
            <person name="Hugenholtz P."/>
            <person name="Kyrpides N.C."/>
        </authorList>
    </citation>
    <scope>NUCLEOTIDE SEQUENCE [LARGE SCALE GENOMIC DNA]</scope>
    <source>
        <strain evidence="10 11">CGMCC 1.7270</strain>
    </source>
</reference>
<comment type="catalytic activity">
    <reaction evidence="7 8">
        <text>DNA(n) + a 2'-deoxyribonucleoside 5'-triphosphate = DNA(n+1) + diphosphate</text>
        <dbReference type="Rhea" id="RHEA:22508"/>
        <dbReference type="Rhea" id="RHEA-COMP:17339"/>
        <dbReference type="Rhea" id="RHEA-COMP:17340"/>
        <dbReference type="ChEBI" id="CHEBI:33019"/>
        <dbReference type="ChEBI" id="CHEBI:61560"/>
        <dbReference type="ChEBI" id="CHEBI:173112"/>
        <dbReference type="EC" id="2.7.7.7"/>
    </reaction>
</comment>
<dbReference type="InterPro" id="IPR008921">
    <property type="entry name" value="DNA_pol3_clamp-load_cplx_C"/>
</dbReference>
<dbReference type="AlphaFoldDB" id="V6RWM3"/>
<dbReference type="STRING" id="1341154.FCR2A7T_22870"/>
<protein>
    <recommendedName>
        <fullName evidence="8">DNA polymerase III subunit gamma/tau</fullName>
        <ecNumber evidence="8">2.7.7.7</ecNumber>
    </recommendedName>
</protein>
<dbReference type="OrthoDB" id="9810148at2"/>
<dbReference type="PANTHER" id="PTHR11669">
    <property type="entry name" value="REPLICATION FACTOR C / DNA POLYMERASE III GAMMA-TAU SUBUNIT"/>
    <property type="match status" value="1"/>
</dbReference>
<dbReference type="Gene3D" id="1.10.8.60">
    <property type="match status" value="1"/>
</dbReference>
<evidence type="ECO:0000256" key="5">
    <source>
        <dbReference type="ARBA" id="ARBA00022840"/>
    </source>
</evidence>
<evidence type="ECO:0000256" key="7">
    <source>
        <dbReference type="ARBA" id="ARBA00049244"/>
    </source>
</evidence>
<dbReference type="CDD" id="cd00009">
    <property type="entry name" value="AAA"/>
    <property type="match status" value="1"/>
</dbReference>
<proteinExistence type="inferred from homology"/>
<dbReference type="NCBIfam" id="TIGR01128">
    <property type="entry name" value="holA"/>
    <property type="match status" value="1"/>
</dbReference>
<dbReference type="SUPFAM" id="SSF52540">
    <property type="entry name" value="P-loop containing nucleoside triphosphate hydrolases"/>
    <property type="match status" value="1"/>
</dbReference>
<dbReference type="Proteomes" id="UP000319848">
    <property type="component" value="Unassembled WGS sequence"/>
</dbReference>
<dbReference type="InterPro" id="IPR005790">
    <property type="entry name" value="DNA_polIII_delta"/>
</dbReference>
<dbReference type="NCBIfam" id="TIGR02397">
    <property type="entry name" value="dnaX_nterm"/>
    <property type="match status" value="1"/>
</dbReference>
<dbReference type="InterPro" id="IPR050238">
    <property type="entry name" value="DNA_Rep/Repair_Clamp_Loader"/>
</dbReference>
<dbReference type="EMBL" id="VLKQ01000003">
    <property type="protein sequence ID" value="TWI13680.1"/>
    <property type="molecule type" value="Genomic_DNA"/>
</dbReference>
<evidence type="ECO:0000256" key="8">
    <source>
        <dbReference type="RuleBase" id="RU364063"/>
    </source>
</evidence>
<evidence type="ECO:0000259" key="9">
    <source>
        <dbReference type="SMART" id="SM00382"/>
    </source>
</evidence>
<dbReference type="RefSeq" id="WP_023571397.1">
    <property type="nucleotide sequence ID" value="NZ_AVBI01000019.1"/>
</dbReference>
<name>V6RWM3_9FLAO</name>
<keyword evidence="4" id="KW-0862">Zinc</keyword>
<dbReference type="PRINTS" id="PR00300">
    <property type="entry name" value="CLPPROTEASEA"/>
</dbReference>
<comment type="subunit">
    <text evidence="8">DNA polymerase III contains a core (composed of alpha, epsilon and theta chains) that associates with a tau subunit. This core dimerizes to form the POLIII' complex. PolIII' associates with the gamma complex (composed of gamma, delta, delta', psi and chi chains) and with the beta chain to form the complete DNA polymerase III complex.</text>
</comment>
<organism evidence="10 11">
    <name type="scientific">Flavobacterium cauense R2A-7</name>
    <dbReference type="NCBI Taxonomy" id="1341154"/>
    <lineage>
        <taxon>Bacteria</taxon>
        <taxon>Pseudomonadati</taxon>
        <taxon>Bacteroidota</taxon>
        <taxon>Flavobacteriia</taxon>
        <taxon>Flavobacteriales</taxon>
        <taxon>Flavobacteriaceae</taxon>
        <taxon>Flavobacterium</taxon>
    </lineage>
</organism>
<evidence type="ECO:0000256" key="4">
    <source>
        <dbReference type="ARBA" id="ARBA00022833"/>
    </source>
</evidence>